<feature type="compositionally biased region" description="Basic and acidic residues" evidence="1">
    <location>
        <begin position="196"/>
        <end position="213"/>
    </location>
</feature>
<evidence type="ECO:0000256" key="1">
    <source>
        <dbReference type="SAM" id="MobiDB-lite"/>
    </source>
</evidence>
<dbReference type="EMBL" id="JADNYJ010000158">
    <property type="protein sequence ID" value="KAF8878482.1"/>
    <property type="molecule type" value="Genomic_DNA"/>
</dbReference>
<proteinExistence type="predicted"/>
<feature type="region of interest" description="Disordered" evidence="1">
    <location>
        <begin position="105"/>
        <end position="124"/>
    </location>
</feature>
<evidence type="ECO:0000313" key="2">
    <source>
        <dbReference type="EMBL" id="KAF8878482.1"/>
    </source>
</evidence>
<gene>
    <name evidence="2" type="ORF">CPB84DRAFT_1794139</name>
</gene>
<comment type="caution">
    <text evidence="2">The sequence shown here is derived from an EMBL/GenBank/DDBJ whole genome shotgun (WGS) entry which is preliminary data.</text>
</comment>
<keyword evidence="3" id="KW-1185">Reference proteome</keyword>
<feature type="region of interest" description="Disordered" evidence="1">
    <location>
        <begin position="137"/>
        <end position="231"/>
    </location>
</feature>
<name>A0A9P5NE72_GYMJU</name>
<feature type="compositionally biased region" description="Low complexity" evidence="1">
    <location>
        <begin position="105"/>
        <end position="119"/>
    </location>
</feature>
<feature type="compositionally biased region" description="Low complexity" evidence="1">
    <location>
        <begin position="137"/>
        <end position="151"/>
    </location>
</feature>
<feature type="compositionally biased region" description="Pro residues" evidence="1">
    <location>
        <begin position="27"/>
        <end position="39"/>
    </location>
</feature>
<reference evidence="2" key="1">
    <citation type="submission" date="2020-11" db="EMBL/GenBank/DDBJ databases">
        <authorList>
            <consortium name="DOE Joint Genome Institute"/>
            <person name="Ahrendt S."/>
            <person name="Riley R."/>
            <person name="Andreopoulos W."/>
            <person name="LaButti K."/>
            <person name="Pangilinan J."/>
            <person name="Ruiz-duenas F.J."/>
            <person name="Barrasa J.M."/>
            <person name="Sanchez-Garcia M."/>
            <person name="Camarero S."/>
            <person name="Miyauchi S."/>
            <person name="Serrano A."/>
            <person name="Linde D."/>
            <person name="Babiker R."/>
            <person name="Drula E."/>
            <person name="Ayuso-Fernandez I."/>
            <person name="Pacheco R."/>
            <person name="Padilla G."/>
            <person name="Ferreira P."/>
            <person name="Barriuso J."/>
            <person name="Kellner H."/>
            <person name="Castanera R."/>
            <person name="Alfaro M."/>
            <person name="Ramirez L."/>
            <person name="Pisabarro A.G."/>
            <person name="Kuo A."/>
            <person name="Tritt A."/>
            <person name="Lipzen A."/>
            <person name="He G."/>
            <person name="Yan M."/>
            <person name="Ng V."/>
            <person name="Cullen D."/>
            <person name="Martin F."/>
            <person name="Rosso M.-N."/>
            <person name="Henrissat B."/>
            <person name="Hibbett D."/>
            <person name="Martinez A.T."/>
            <person name="Grigoriev I.V."/>
        </authorList>
    </citation>
    <scope>NUCLEOTIDE SEQUENCE</scope>
    <source>
        <strain evidence="2">AH 44721</strain>
    </source>
</reference>
<feature type="region of interest" description="Disordered" evidence="1">
    <location>
        <begin position="17"/>
        <end position="39"/>
    </location>
</feature>
<dbReference type="AlphaFoldDB" id="A0A9P5NE72"/>
<dbReference type="Proteomes" id="UP000724874">
    <property type="component" value="Unassembled WGS sequence"/>
</dbReference>
<accession>A0A9P5NE72</accession>
<feature type="compositionally biased region" description="Basic and acidic residues" evidence="1">
    <location>
        <begin position="156"/>
        <end position="167"/>
    </location>
</feature>
<protein>
    <submittedName>
        <fullName evidence="2">Uncharacterized protein</fullName>
    </submittedName>
</protein>
<evidence type="ECO:0000313" key="3">
    <source>
        <dbReference type="Proteomes" id="UP000724874"/>
    </source>
</evidence>
<organism evidence="2 3">
    <name type="scientific">Gymnopilus junonius</name>
    <name type="common">Spectacular rustgill mushroom</name>
    <name type="synonym">Gymnopilus spectabilis subsp. junonius</name>
    <dbReference type="NCBI Taxonomy" id="109634"/>
    <lineage>
        <taxon>Eukaryota</taxon>
        <taxon>Fungi</taxon>
        <taxon>Dikarya</taxon>
        <taxon>Basidiomycota</taxon>
        <taxon>Agaricomycotina</taxon>
        <taxon>Agaricomycetes</taxon>
        <taxon>Agaricomycetidae</taxon>
        <taxon>Agaricales</taxon>
        <taxon>Agaricineae</taxon>
        <taxon>Hymenogastraceae</taxon>
        <taxon>Gymnopilus</taxon>
    </lineage>
</organism>
<sequence>MSTFVTIDPNRIVSPAPSNYRSHLLKAPPPTRINSPPPALNLNNIDLSSDFGRNENEREPVSKQNGKDRDLLWTPKITITPPFYSSTSIPLVVISPPESNHGSPIVSPIISPSSTSAPSFLPPLPFSEEDFESIADLDTSSDSSASLISSSNHLSETWHPRSQDASHLDQAAANKDESGGGTTSGSCYSLESALRSGDDHADDLVPSRKDNQEKGGCQGKGKDKSAKGLSLVERLTRMFGAGTKRG</sequence>